<gene>
    <name evidence="1" type="primary">ORF9839</name>
</gene>
<accession>A0A0B6Y1R6</accession>
<protein>
    <submittedName>
        <fullName evidence="1">Uncharacterized protein</fullName>
    </submittedName>
</protein>
<name>A0A0B6Y1R6_9EUPU</name>
<sequence length="67" mass="7562">LSYSSSSINRATRINSLESARLQQTIRYLEQAKVHQCRLINQDMRQISMSIGNIQSSSGHSTEARIP</sequence>
<dbReference type="EMBL" id="HACG01003229">
    <property type="protein sequence ID" value="CEK50094.1"/>
    <property type="molecule type" value="Transcribed_RNA"/>
</dbReference>
<reference evidence="1" key="1">
    <citation type="submission" date="2014-12" db="EMBL/GenBank/DDBJ databases">
        <title>Insight into the proteome of Arion vulgaris.</title>
        <authorList>
            <person name="Aradska J."/>
            <person name="Bulat T."/>
            <person name="Smidak R."/>
            <person name="Sarate P."/>
            <person name="Gangsoo J."/>
            <person name="Sialana F."/>
            <person name="Bilban M."/>
            <person name="Lubec G."/>
        </authorList>
    </citation>
    <scope>NUCLEOTIDE SEQUENCE</scope>
    <source>
        <tissue evidence="1">Skin</tissue>
    </source>
</reference>
<feature type="non-terminal residue" evidence="1">
    <location>
        <position position="67"/>
    </location>
</feature>
<organism evidence="1">
    <name type="scientific">Arion vulgaris</name>
    <dbReference type="NCBI Taxonomy" id="1028688"/>
    <lineage>
        <taxon>Eukaryota</taxon>
        <taxon>Metazoa</taxon>
        <taxon>Spiralia</taxon>
        <taxon>Lophotrochozoa</taxon>
        <taxon>Mollusca</taxon>
        <taxon>Gastropoda</taxon>
        <taxon>Heterobranchia</taxon>
        <taxon>Euthyneura</taxon>
        <taxon>Panpulmonata</taxon>
        <taxon>Eupulmonata</taxon>
        <taxon>Stylommatophora</taxon>
        <taxon>Helicina</taxon>
        <taxon>Arionoidea</taxon>
        <taxon>Arionidae</taxon>
        <taxon>Arion</taxon>
    </lineage>
</organism>
<evidence type="ECO:0000313" key="1">
    <source>
        <dbReference type="EMBL" id="CEK50094.1"/>
    </source>
</evidence>
<proteinExistence type="predicted"/>
<dbReference type="AlphaFoldDB" id="A0A0B6Y1R6"/>
<feature type="non-terminal residue" evidence="1">
    <location>
        <position position="1"/>
    </location>
</feature>